<feature type="chain" id="PRO_5037840753" evidence="3">
    <location>
        <begin position="26"/>
        <end position="429"/>
    </location>
</feature>
<dbReference type="EMBL" id="JAENIO010000037">
    <property type="protein sequence ID" value="MBK1834985.1"/>
    <property type="molecule type" value="Genomic_DNA"/>
</dbReference>
<dbReference type="SUPFAM" id="SSF75011">
    <property type="entry name" value="3-carboxy-cis,cis-mucoante lactonizing enzyme"/>
    <property type="match status" value="1"/>
</dbReference>
<dbReference type="Proteomes" id="UP000604083">
    <property type="component" value="Unassembled WGS sequence"/>
</dbReference>
<evidence type="ECO:0000313" key="4">
    <source>
        <dbReference type="EMBL" id="MBK1834985.1"/>
    </source>
</evidence>
<accession>A0A934RQ91</accession>
<dbReference type="InterPro" id="IPR050282">
    <property type="entry name" value="Cycloisomerase_2"/>
</dbReference>
<protein>
    <submittedName>
        <fullName evidence="4">Beta-propeller fold lactonase family protein</fullName>
    </submittedName>
</protein>
<comment type="caution">
    <text evidence="4">The sequence shown here is derived from an EMBL/GenBank/DDBJ whole genome shotgun (WGS) entry which is preliminary data.</text>
</comment>
<evidence type="ECO:0000256" key="2">
    <source>
        <dbReference type="ARBA" id="ARBA00022526"/>
    </source>
</evidence>
<reference evidence="4" key="1">
    <citation type="submission" date="2021-01" db="EMBL/GenBank/DDBJ databases">
        <title>Modified the classification status of verrucomicrobia.</title>
        <authorList>
            <person name="Feng X."/>
        </authorList>
    </citation>
    <scope>NUCLEOTIDE SEQUENCE</scope>
    <source>
        <strain evidence="4">KCTC 12986</strain>
    </source>
</reference>
<evidence type="ECO:0000256" key="1">
    <source>
        <dbReference type="ARBA" id="ARBA00005564"/>
    </source>
</evidence>
<dbReference type="RefSeq" id="WP_200392418.1">
    <property type="nucleotide sequence ID" value="NZ_JAENIO010000037.1"/>
</dbReference>
<sequence length="429" mass="45210">MKTKNNFGWGLLTASLLGTVGSVQADALYVASNKAEGNTLVGFAQQEDGSLEKIGEFETGGKGTGKMEIFDGGYDATHPLADGIDPLISAYGLFKTPDDRFLLVVNSGDGTVSSLAVGKDYQLEAVSTVKAAAAHPLSIAVSGDLVYVASAGKGPTPPPFTGNLSGFRIDSDGKLSPIEDSIRDLGARPSCVAFTPDGKHLVVDELVTGLVKVFAVGKEGRLSQEPVSQVASPHAKEEGRWLAIPVGFDLVQKGESTVVLVSEARFLNNQGELRKEEGKVPQAPLYSWQTSSTSSYLIDSEGKIKLVSGDVLTGKEQEGGQIANCWVEISADGDTLWAANALSSSLSSYQIGDEGTLTLRDEATFKDEKETLFFSDLYLNSDGKYLNQLIGNSGEVLVLKVGAEDTLEKVGLYGGGLPEIGAYGLISVK</sequence>
<gene>
    <name evidence="4" type="ORF">JIN78_13020</name>
</gene>
<dbReference type="Pfam" id="PF10282">
    <property type="entry name" value="Lactonase"/>
    <property type="match status" value="1"/>
</dbReference>
<name>A0A934RQ91_9BACT</name>
<feature type="signal peptide" evidence="3">
    <location>
        <begin position="1"/>
        <end position="25"/>
    </location>
</feature>
<evidence type="ECO:0000313" key="5">
    <source>
        <dbReference type="Proteomes" id="UP000604083"/>
    </source>
</evidence>
<dbReference type="GO" id="GO:0017057">
    <property type="term" value="F:6-phosphogluconolactonase activity"/>
    <property type="evidence" value="ECO:0007669"/>
    <property type="project" value="TreeGrafter"/>
</dbReference>
<dbReference type="PANTHER" id="PTHR30344:SF1">
    <property type="entry name" value="6-PHOSPHOGLUCONOLACTONASE"/>
    <property type="match status" value="1"/>
</dbReference>
<dbReference type="Gene3D" id="2.130.10.10">
    <property type="entry name" value="YVTN repeat-like/Quinoprotein amine dehydrogenase"/>
    <property type="match status" value="2"/>
</dbReference>
<proteinExistence type="inferred from homology"/>
<dbReference type="InterPro" id="IPR015943">
    <property type="entry name" value="WD40/YVTN_repeat-like_dom_sf"/>
</dbReference>
<comment type="similarity">
    <text evidence="1">Belongs to the cycloisomerase 2 family.</text>
</comment>
<keyword evidence="5" id="KW-1185">Reference proteome</keyword>
<dbReference type="PANTHER" id="PTHR30344">
    <property type="entry name" value="6-PHOSPHOGLUCONOLACTONASE-RELATED"/>
    <property type="match status" value="1"/>
</dbReference>
<keyword evidence="2" id="KW-0313">Glucose metabolism</keyword>
<keyword evidence="3" id="KW-0732">Signal</keyword>
<dbReference type="AlphaFoldDB" id="A0A934RQ91"/>
<keyword evidence="2" id="KW-0119">Carbohydrate metabolism</keyword>
<dbReference type="InterPro" id="IPR019405">
    <property type="entry name" value="Lactonase_7-beta_prop"/>
</dbReference>
<organism evidence="4 5">
    <name type="scientific">Roseibacillus ishigakijimensis</name>
    <dbReference type="NCBI Taxonomy" id="454146"/>
    <lineage>
        <taxon>Bacteria</taxon>
        <taxon>Pseudomonadati</taxon>
        <taxon>Verrucomicrobiota</taxon>
        <taxon>Verrucomicrobiia</taxon>
        <taxon>Verrucomicrobiales</taxon>
        <taxon>Verrucomicrobiaceae</taxon>
        <taxon>Roseibacillus</taxon>
    </lineage>
</organism>
<evidence type="ECO:0000256" key="3">
    <source>
        <dbReference type="SAM" id="SignalP"/>
    </source>
</evidence>
<dbReference type="GO" id="GO:0006006">
    <property type="term" value="P:glucose metabolic process"/>
    <property type="evidence" value="ECO:0007669"/>
    <property type="project" value="UniProtKB-KW"/>
</dbReference>